<dbReference type="InterPro" id="IPR005467">
    <property type="entry name" value="His_kinase_dom"/>
</dbReference>
<dbReference type="Pfam" id="PF02518">
    <property type="entry name" value="HATPase_c"/>
    <property type="match status" value="1"/>
</dbReference>
<reference evidence="6" key="1">
    <citation type="journal article" date="2019" name="Int. J. Syst. Evol. Microbiol.">
        <title>The Global Catalogue of Microorganisms (GCM) 10K type strain sequencing project: providing services to taxonomists for standard genome sequencing and annotation.</title>
        <authorList>
            <consortium name="The Broad Institute Genomics Platform"/>
            <consortium name="The Broad Institute Genome Sequencing Center for Infectious Disease"/>
            <person name="Wu L."/>
            <person name="Ma J."/>
        </authorList>
    </citation>
    <scope>NUCLEOTIDE SEQUENCE [LARGE SCALE GENOMIC DNA]</scope>
    <source>
        <strain evidence="6">CCUG 56698</strain>
    </source>
</reference>
<comment type="caution">
    <text evidence="5">The sequence shown here is derived from an EMBL/GenBank/DDBJ whole genome shotgun (WGS) entry which is preliminary data.</text>
</comment>
<dbReference type="Gene3D" id="3.30.565.10">
    <property type="entry name" value="Histidine kinase-like ATPase, C-terminal domain"/>
    <property type="match status" value="1"/>
</dbReference>
<dbReference type="PROSITE" id="PS50109">
    <property type="entry name" value="HIS_KIN"/>
    <property type="match status" value="1"/>
</dbReference>
<dbReference type="InterPro" id="IPR011712">
    <property type="entry name" value="Sig_transdc_His_kin_sub3_dim/P"/>
</dbReference>
<sequence length="391" mass="42297">MSDLVETRALGVRDLIRLCDVLRPSEDPALAYGRAIGLLKGMTGARLAPTYLLDSTESELILVGDGERALLPPGFDSMPAAMHVRSPWVNDAEWPVSARPHVGSPAWNLLPEDFRAWFGPSGIVVSLHANSRHLGAVLLAFDGERSLDARTADFLAGVGRVFGHFLEAHRIRARERELGCLDERRRLGDELHADLSQDVAAVGLALGALRLDIGAGDREALEEDVARMGVLVDTVQGELRGHMLGLRQEADIADSGLLEQARRHLDQFTSRTDIPVTLEAHGPDRSVPLAVASQMAHVLQEALNNVAVHARARQVGVVLDIASTRVRMEIRDDGCGFDPEQVTESRLGLLIMRERLAQIDGSLDVSTAEGGGTVVRAEAPTHPVPMLGVRS</sequence>
<dbReference type="Gene3D" id="1.20.5.1930">
    <property type="match status" value="1"/>
</dbReference>
<evidence type="ECO:0000256" key="1">
    <source>
        <dbReference type="ARBA" id="ARBA00022679"/>
    </source>
</evidence>
<proteinExistence type="predicted"/>
<evidence type="ECO:0000313" key="5">
    <source>
        <dbReference type="EMBL" id="MFC7581809.1"/>
    </source>
</evidence>
<feature type="domain" description="Histidine kinase" evidence="4">
    <location>
        <begin position="294"/>
        <end position="383"/>
    </location>
</feature>
<dbReference type="InterPro" id="IPR036890">
    <property type="entry name" value="HATPase_C_sf"/>
</dbReference>
<name>A0ABW2SPJ5_9ACTO</name>
<dbReference type="InterPro" id="IPR003594">
    <property type="entry name" value="HATPase_dom"/>
</dbReference>
<gene>
    <name evidence="5" type="ORF">ACFQWG_11450</name>
</gene>
<evidence type="ECO:0000256" key="2">
    <source>
        <dbReference type="ARBA" id="ARBA00022777"/>
    </source>
</evidence>
<dbReference type="RefSeq" id="WP_380975430.1">
    <property type="nucleotide sequence ID" value="NZ_JBHTEF010000001.1"/>
</dbReference>
<dbReference type="Pfam" id="PF07730">
    <property type="entry name" value="HisKA_3"/>
    <property type="match status" value="1"/>
</dbReference>
<dbReference type="EMBL" id="JBHTEF010000001">
    <property type="protein sequence ID" value="MFC7581809.1"/>
    <property type="molecule type" value="Genomic_DNA"/>
</dbReference>
<dbReference type="SUPFAM" id="SSF55874">
    <property type="entry name" value="ATPase domain of HSP90 chaperone/DNA topoisomerase II/histidine kinase"/>
    <property type="match status" value="1"/>
</dbReference>
<evidence type="ECO:0000259" key="4">
    <source>
        <dbReference type="PROSITE" id="PS50109"/>
    </source>
</evidence>
<keyword evidence="2 5" id="KW-0418">Kinase</keyword>
<evidence type="ECO:0000313" key="6">
    <source>
        <dbReference type="Proteomes" id="UP001596527"/>
    </source>
</evidence>
<organism evidence="5 6">
    <name type="scientific">Schaalia naturae</name>
    <dbReference type="NCBI Taxonomy" id="635203"/>
    <lineage>
        <taxon>Bacteria</taxon>
        <taxon>Bacillati</taxon>
        <taxon>Actinomycetota</taxon>
        <taxon>Actinomycetes</taxon>
        <taxon>Actinomycetales</taxon>
        <taxon>Actinomycetaceae</taxon>
        <taxon>Schaalia</taxon>
    </lineage>
</organism>
<protein>
    <submittedName>
        <fullName evidence="5">Sensor histidine kinase</fullName>
    </submittedName>
</protein>
<dbReference type="Proteomes" id="UP001596527">
    <property type="component" value="Unassembled WGS sequence"/>
</dbReference>
<dbReference type="GO" id="GO:0016301">
    <property type="term" value="F:kinase activity"/>
    <property type="evidence" value="ECO:0007669"/>
    <property type="project" value="UniProtKB-KW"/>
</dbReference>
<keyword evidence="1" id="KW-0808">Transferase</keyword>
<accession>A0ABW2SPJ5</accession>
<keyword evidence="3" id="KW-0902">Two-component regulatory system</keyword>
<dbReference type="InterPro" id="IPR050482">
    <property type="entry name" value="Sensor_HK_TwoCompSys"/>
</dbReference>
<dbReference type="PANTHER" id="PTHR24421">
    <property type="entry name" value="NITRATE/NITRITE SENSOR PROTEIN NARX-RELATED"/>
    <property type="match status" value="1"/>
</dbReference>
<dbReference type="CDD" id="cd16917">
    <property type="entry name" value="HATPase_UhpB-NarQ-NarX-like"/>
    <property type="match status" value="1"/>
</dbReference>
<keyword evidence="6" id="KW-1185">Reference proteome</keyword>
<evidence type="ECO:0000256" key="3">
    <source>
        <dbReference type="ARBA" id="ARBA00023012"/>
    </source>
</evidence>
<dbReference type="SMART" id="SM00387">
    <property type="entry name" value="HATPase_c"/>
    <property type="match status" value="1"/>
</dbReference>